<gene>
    <name evidence="2" type="ORF">CD29_16510</name>
</gene>
<proteinExistence type="predicted"/>
<dbReference type="InterPro" id="IPR003673">
    <property type="entry name" value="CoA-Trfase_fam_III"/>
</dbReference>
<dbReference type="Gene3D" id="3.40.50.10540">
    <property type="entry name" value="Crotonobetainyl-coa:carnitine coa-transferase, domain 1"/>
    <property type="match status" value="1"/>
</dbReference>
<dbReference type="InterPro" id="IPR023606">
    <property type="entry name" value="CoA-Trfase_III_dom_1_sf"/>
</dbReference>
<dbReference type="SUPFAM" id="SSF89796">
    <property type="entry name" value="CoA-transferase family III (CaiB/BaiF)"/>
    <property type="match status" value="1"/>
</dbReference>
<accession>A0A0A3I265</accession>
<dbReference type="Gene3D" id="3.30.1540.10">
    <property type="entry name" value="formyl-coa transferase, domain 3"/>
    <property type="match status" value="1"/>
</dbReference>
<evidence type="ECO:0000313" key="3">
    <source>
        <dbReference type="Proteomes" id="UP000030416"/>
    </source>
</evidence>
<protein>
    <submittedName>
        <fullName evidence="2">CoA-transferase</fullName>
    </submittedName>
</protein>
<organism evidence="2 3">
    <name type="scientific">Ureibacillus manganicus DSM 26584</name>
    <dbReference type="NCBI Taxonomy" id="1384049"/>
    <lineage>
        <taxon>Bacteria</taxon>
        <taxon>Bacillati</taxon>
        <taxon>Bacillota</taxon>
        <taxon>Bacilli</taxon>
        <taxon>Bacillales</taxon>
        <taxon>Caryophanaceae</taxon>
        <taxon>Ureibacillus</taxon>
    </lineage>
</organism>
<dbReference type="PANTHER" id="PTHR48207:SF3">
    <property type="entry name" value="SUCCINATE--HYDROXYMETHYLGLUTARATE COA-TRANSFERASE"/>
    <property type="match status" value="1"/>
</dbReference>
<comment type="caution">
    <text evidence="2">The sequence shown here is derived from an EMBL/GenBank/DDBJ whole genome shotgun (WGS) entry which is preliminary data.</text>
</comment>
<keyword evidence="1 2" id="KW-0808">Transferase</keyword>
<dbReference type="GO" id="GO:0008410">
    <property type="term" value="F:CoA-transferase activity"/>
    <property type="evidence" value="ECO:0007669"/>
    <property type="project" value="TreeGrafter"/>
</dbReference>
<dbReference type="AlphaFoldDB" id="A0A0A3I265"/>
<dbReference type="EMBL" id="JPVN01000024">
    <property type="protein sequence ID" value="KGR76743.1"/>
    <property type="molecule type" value="Genomic_DNA"/>
</dbReference>
<evidence type="ECO:0000256" key="1">
    <source>
        <dbReference type="ARBA" id="ARBA00022679"/>
    </source>
</evidence>
<sequence>MQPLENIKVLDLSRVLAAPTGTMLLGDLGAEVIRIEHPEGSDSMREWGPFSNGQSTYYLSANRNKKSITLDLKLESEREKFKKLVKDADIIIENFKTGDMEKLGVHYKELQKVNPSIIHIAVTGFGQTGPLASEPGFDPVIQAMSGLMDITGAIDGEPTRVGVPIVDILTSHYVVIGALAALRQRDLTGKGQFIDLSLFDVQLSSMANVTSAYLNAGYISKRLGNQHNNIAPYQAFKCKDGLIMICAGTDSQFVKLCNMLDRSEWIQDERFKTNVLRKTHENLLADMINEITFTKNREDWLGLLQEYKIPGGQVLTVAEALEHPQTKARNLIGEIEHPTYGNIKFIKNPLQFSELNIDYKNAPPILGEHNEILSELEDDNY</sequence>
<name>A0A0A3I265_9BACL</name>
<dbReference type="Pfam" id="PF02515">
    <property type="entry name" value="CoA_transf_3"/>
    <property type="match status" value="1"/>
</dbReference>
<dbReference type="RefSeq" id="WP_036189032.1">
    <property type="nucleotide sequence ID" value="NZ_AVDA01000024.1"/>
</dbReference>
<evidence type="ECO:0000313" key="2">
    <source>
        <dbReference type="EMBL" id="KGR76743.1"/>
    </source>
</evidence>
<dbReference type="OrthoDB" id="9797653at2"/>
<keyword evidence="3" id="KW-1185">Reference proteome</keyword>
<dbReference type="eggNOG" id="COG1804">
    <property type="taxonomic scope" value="Bacteria"/>
</dbReference>
<dbReference type="InterPro" id="IPR050483">
    <property type="entry name" value="CoA-transferase_III_domain"/>
</dbReference>
<reference evidence="2 3" key="1">
    <citation type="submission" date="2014-02" db="EMBL/GenBank/DDBJ databases">
        <title>Draft genome sequence of Lysinibacillus manganicus DSM 26584T.</title>
        <authorList>
            <person name="Zhang F."/>
            <person name="Wang G."/>
            <person name="Zhang L."/>
        </authorList>
    </citation>
    <scope>NUCLEOTIDE SEQUENCE [LARGE SCALE GENOMIC DNA]</scope>
    <source>
        <strain evidence="2 3">DSM 26584</strain>
    </source>
</reference>
<dbReference type="InterPro" id="IPR044855">
    <property type="entry name" value="CoA-Trfase_III_dom3_sf"/>
</dbReference>
<dbReference type="Proteomes" id="UP000030416">
    <property type="component" value="Unassembled WGS sequence"/>
</dbReference>
<dbReference type="PANTHER" id="PTHR48207">
    <property type="entry name" value="SUCCINATE--HYDROXYMETHYLGLUTARATE COA-TRANSFERASE"/>
    <property type="match status" value="1"/>
</dbReference>
<dbReference type="STRING" id="1384049.CD29_16510"/>